<keyword evidence="2" id="KW-1185">Reference proteome</keyword>
<dbReference type="GO" id="GO:0016740">
    <property type="term" value="F:transferase activity"/>
    <property type="evidence" value="ECO:0007669"/>
    <property type="project" value="UniProtKB-KW"/>
</dbReference>
<dbReference type="RefSeq" id="WP_245759146.1">
    <property type="nucleotide sequence ID" value="NZ_FOXA01000001.1"/>
</dbReference>
<evidence type="ECO:0000313" key="1">
    <source>
        <dbReference type="EMBL" id="SFO94088.1"/>
    </source>
</evidence>
<dbReference type="AlphaFoldDB" id="A0A1I5LA42"/>
<accession>A0A1I5LA42</accession>
<organism evidence="1 2">
    <name type="scientific">Tranquillimonas alkanivorans</name>
    <dbReference type="NCBI Taxonomy" id="441119"/>
    <lineage>
        <taxon>Bacteria</taxon>
        <taxon>Pseudomonadati</taxon>
        <taxon>Pseudomonadota</taxon>
        <taxon>Alphaproteobacteria</taxon>
        <taxon>Rhodobacterales</taxon>
        <taxon>Roseobacteraceae</taxon>
        <taxon>Tranquillimonas</taxon>
    </lineage>
</organism>
<protein>
    <submittedName>
        <fullName evidence="1">Glycosyl transferase family 2</fullName>
    </submittedName>
</protein>
<keyword evidence="1" id="KW-0808">Transferase</keyword>
<gene>
    <name evidence="1" type="ORF">SAMN04488047_101545</name>
</gene>
<reference evidence="1 2" key="1">
    <citation type="submission" date="2016-10" db="EMBL/GenBank/DDBJ databases">
        <authorList>
            <person name="de Groot N.N."/>
        </authorList>
    </citation>
    <scope>NUCLEOTIDE SEQUENCE [LARGE SCALE GENOMIC DNA]</scope>
    <source>
        <strain evidence="1 2">DSM 19547</strain>
    </source>
</reference>
<name>A0A1I5LA42_9RHOB</name>
<dbReference type="Pfam" id="PF13704">
    <property type="entry name" value="Glyco_tranf_2_4"/>
    <property type="match status" value="1"/>
</dbReference>
<dbReference type="SUPFAM" id="SSF53448">
    <property type="entry name" value="Nucleotide-diphospho-sugar transferases"/>
    <property type="match status" value="1"/>
</dbReference>
<dbReference type="STRING" id="441119.SAMN04488047_101545"/>
<dbReference type="EMBL" id="FOXA01000001">
    <property type="protein sequence ID" value="SFO94088.1"/>
    <property type="molecule type" value="Genomic_DNA"/>
</dbReference>
<dbReference type="Gene3D" id="3.90.550.10">
    <property type="entry name" value="Spore Coat Polysaccharide Biosynthesis Protein SpsA, Chain A"/>
    <property type="match status" value="1"/>
</dbReference>
<proteinExistence type="predicted"/>
<dbReference type="InterPro" id="IPR029044">
    <property type="entry name" value="Nucleotide-diphossugar_trans"/>
</dbReference>
<dbReference type="Proteomes" id="UP000199356">
    <property type="component" value="Unassembled WGS sequence"/>
</dbReference>
<evidence type="ECO:0000313" key="2">
    <source>
        <dbReference type="Proteomes" id="UP000199356"/>
    </source>
</evidence>
<sequence length="343" mass="39394">MRDATANLRDPWTAYRLRWKRRRLLWRALRARRGLRPVEDRTDGIARGEILLFAVMRNEATRLPHFLRHYRALGVGHMLIVDNGSSDGTAEALAEQADVSLWSTPDSYKGSRFGLDWLNWLLMLHGHGHWCLTVDADEILIYPHHDQRDLHDLAARLEAAGHRAFGALMLDLYPSGRLGGQTYVAGDDPFDLLRWFDAVGYRAVRQPGLRNLWVQGGVRERCFFANRPRRSPTLNKLPLVKWNRRYAYVNSTHSMLPRRLNLAYDGPDGHAPSGVLLHTKFLPSIVERSAEEKVRRQHFGDPAAFDDYYDGLIDDPVLWSDDSVEFRGWRQLVELGLMSHAGL</sequence>